<feature type="transmembrane region" description="Helical" evidence="6">
    <location>
        <begin position="35"/>
        <end position="56"/>
    </location>
</feature>
<evidence type="ECO:0000256" key="2">
    <source>
        <dbReference type="ARBA" id="ARBA00022692"/>
    </source>
</evidence>
<feature type="transmembrane region" description="Helical" evidence="6">
    <location>
        <begin position="266"/>
        <end position="286"/>
    </location>
</feature>
<keyword evidence="4 6" id="KW-0472">Membrane</keyword>
<evidence type="ECO:0000256" key="4">
    <source>
        <dbReference type="ARBA" id="ARBA00023136"/>
    </source>
</evidence>
<protein>
    <submittedName>
        <fullName evidence="7">RTA1-domain-containing protein</fullName>
    </submittedName>
</protein>
<accession>A0A2J6TK04</accession>
<reference evidence="7 8" key="1">
    <citation type="submission" date="2016-04" db="EMBL/GenBank/DDBJ databases">
        <title>A degradative enzymes factory behind the ericoid mycorrhizal symbiosis.</title>
        <authorList>
            <consortium name="DOE Joint Genome Institute"/>
            <person name="Martino E."/>
            <person name="Morin E."/>
            <person name="Grelet G."/>
            <person name="Kuo A."/>
            <person name="Kohler A."/>
            <person name="Daghino S."/>
            <person name="Barry K."/>
            <person name="Choi C."/>
            <person name="Cichocki N."/>
            <person name="Clum A."/>
            <person name="Copeland A."/>
            <person name="Hainaut M."/>
            <person name="Haridas S."/>
            <person name="Labutti K."/>
            <person name="Lindquist E."/>
            <person name="Lipzen A."/>
            <person name="Khouja H.-R."/>
            <person name="Murat C."/>
            <person name="Ohm R."/>
            <person name="Olson A."/>
            <person name="Spatafora J."/>
            <person name="Veneault-Fourrey C."/>
            <person name="Henrissat B."/>
            <person name="Grigoriev I."/>
            <person name="Martin F."/>
            <person name="Perotto S."/>
        </authorList>
    </citation>
    <scope>NUCLEOTIDE SEQUENCE [LARGE SCALE GENOMIC DNA]</scope>
    <source>
        <strain evidence="7 8">E</strain>
    </source>
</reference>
<name>A0A2J6TK04_9HELO</name>
<dbReference type="AlphaFoldDB" id="A0A2J6TK04"/>
<dbReference type="Pfam" id="PF04479">
    <property type="entry name" value="RTA1"/>
    <property type="match status" value="1"/>
</dbReference>
<dbReference type="FunCoup" id="A0A2J6TK04">
    <property type="interactions" value="45"/>
</dbReference>
<dbReference type="GO" id="GO:0005886">
    <property type="term" value="C:plasma membrane"/>
    <property type="evidence" value="ECO:0007669"/>
    <property type="project" value="TreeGrafter"/>
</dbReference>
<dbReference type="Proteomes" id="UP000235371">
    <property type="component" value="Unassembled WGS sequence"/>
</dbReference>
<evidence type="ECO:0000256" key="3">
    <source>
        <dbReference type="ARBA" id="ARBA00022989"/>
    </source>
</evidence>
<evidence type="ECO:0000256" key="6">
    <source>
        <dbReference type="SAM" id="Phobius"/>
    </source>
</evidence>
<dbReference type="STRING" id="1095630.A0A2J6TK04"/>
<dbReference type="PANTHER" id="PTHR31465">
    <property type="entry name" value="PROTEIN RTA1-RELATED"/>
    <property type="match status" value="1"/>
</dbReference>
<evidence type="ECO:0000313" key="8">
    <source>
        <dbReference type="Proteomes" id="UP000235371"/>
    </source>
</evidence>
<proteinExistence type="predicted"/>
<organism evidence="7 8">
    <name type="scientific">Hyaloscypha bicolor E</name>
    <dbReference type="NCBI Taxonomy" id="1095630"/>
    <lineage>
        <taxon>Eukaryota</taxon>
        <taxon>Fungi</taxon>
        <taxon>Dikarya</taxon>
        <taxon>Ascomycota</taxon>
        <taxon>Pezizomycotina</taxon>
        <taxon>Leotiomycetes</taxon>
        <taxon>Helotiales</taxon>
        <taxon>Hyaloscyphaceae</taxon>
        <taxon>Hyaloscypha</taxon>
        <taxon>Hyaloscypha bicolor</taxon>
    </lineage>
</organism>
<feature type="transmembrane region" description="Helical" evidence="6">
    <location>
        <begin position="228"/>
        <end position="246"/>
    </location>
</feature>
<keyword evidence="8" id="KW-1185">Reference proteome</keyword>
<dbReference type="GeneID" id="36582362"/>
<dbReference type="RefSeq" id="XP_024740253.1">
    <property type="nucleotide sequence ID" value="XM_024874282.1"/>
</dbReference>
<keyword evidence="3 6" id="KW-1133">Transmembrane helix</keyword>
<keyword evidence="2 6" id="KW-0812">Transmembrane</keyword>
<evidence type="ECO:0000256" key="5">
    <source>
        <dbReference type="SAM" id="MobiDB-lite"/>
    </source>
</evidence>
<sequence>MILAARARNHTYQLSNCTIETCPISSSYYYYRVSLPANAAFLALFAISLVGFLATYALTRRAFAFHFAMLSGVILEVIGYVGRIQSHQNQWSQNGFLIQIVCLTIAPAFMAGGIYLCLRRVVYAFGPENSRISPEAYTRIFIPCDFFSLLLQATGGGMASVASHQNRSVKTGDNIMVAGLAFQVFTLLIFMTLCTDFALRTFKRYKSMGEDAFDQNPLYKHLRGGWRFKGFLTGLTLATICIFWRSVYRVAELGEGWQGALIKRQWLFVGFEGVMVVVACFALNVFNPAFTFKEAMEGLGGIGSKRKMRKQQREKDTEAPAQSSSNSDVEVAKGGVKIGAA</sequence>
<evidence type="ECO:0000256" key="1">
    <source>
        <dbReference type="ARBA" id="ARBA00004141"/>
    </source>
</evidence>
<dbReference type="OrthoDB" id="4521223at2759"/>
<evidence type="ECO:0000313" key="7">
    <source>
        <dbReference type="EMBL" id="PMD63349.1"/>
    </source>
</evidence>
<dbReference type="GO" id="GO:0000324">
    <property type="term" value="C:fungal-type vacuole"/>
    <property type="evidence" value="ECO:0007669"/>
    <property type="project" value="TreeGrafter"/>
</dbReference>
<feature type="transmembrane region" description="Helical" evidence="6">
    <location>
        <begin position="139"/>
        <end position="163"/>
    </location>
</feature>
<feature type="transmembrane region" description="Helical" evidence="6">
    <location>
        <begin position="175"/>
        <end position="199"/>
    </location>
</feature>
<feature type="transmembrane region" description="Helical" evidence="6">
    <location>
        <begin position="63"/>
        <end position="84"/>
    </location>
</feature>
<feature type="transmembrane region" description="Helical" evidence="6">
    <location>
        <begin position="96"/>
        <end position="118"/>
    </location>
</feature>
<dbReference type="PANTHER" id="PTHR31465:SF7">
    <property type="entry name" value="SPHINGOID LONG-CHAIN BASE TRANSPORTER RSB1"/>
    <property type="match status" value="1"/>
</dbReference>
<dbReference type="InParanoid" id="A0A2J6TK04"/>
<dbReference type="InterPro" id="IPR007568">
    <property type="entry name" value="RTA1"/>
</dbReference>
<comment type="subcellular location">
    <subcellularLocation>
        <location evidence="1">Membrane</location>
        <topology evidence="1">Multi-pass membrane protein</topology>
    </subcellularLocation>
</comment>
<dbReference type="EMBL" id="KZ613782">
    <property type="protein sequence ID" value="PMD63349.1"/>
    <property type="molecule type" value="Genomic_DNA"/>
</dbReference>
<feature type="region of interest" description="Disordered" evidence="5">
    <location>
        <begin position="304"/>
        <end position="341"/>
    </location>
</feature>
<gene>
    <name evidence="7" type="ORF">K444DRAFT_523379</name>
</gene>